<name>A0ABN2JPS0_9ACTN</name>
<dbReference type="PANTHER" id="PTHR36039">
    <property type="match status" value="1"/>
</dbReference>
<accession>A0ABN2JPS0</accession>
<protein>
    <submittedName>
        <fullName evidence="1">2'-5' RNA ligase family protein</fullName>
    </submittedName>
</protein>
<keyword evidence="2" id="KW-1185">Reference proteome</keyword>
<dbReference type="SUPFAM" id="SSF55144">
    <property type="entry name" value="LigT-like"/>
    <property type="match status" value="1"/>
</dbReference>
<dbReference type="GO" id="GO:0016874">
    <property type="term" value="F:ligase activity"/>
    <property type="evidence" value="ECO:0007669"/>
    <property type="project" value="UniProtKB-KW"/>
</dbReference>
<proteinExistence type="predicted"/>
<organism evidence="1 2">
    <name type="scientific">Luedemannella helvata</name>
    <dbReference type="NCBI Taxonomy" id="349315"/>
    <lineage>
        <taxon>Bacteria</taxon>
        <taxon>Bacillati</taxon>
        <taxon>Actinomycetota</taxon>
        <taxon>Actinomycetes</taxon>
        <taxon>Micromonosporales</taxon>
        <taxon>Micromonosporaceae</taxon>
        <taxon>Luedemannella</taxon>
    </lineage>
</organism>
<dbReference type="PANTHER" id="PTHR36039:SF2">
    <property type="entry name" value="RNA LIGASE_CYCLIC NUCLEOTIDE PHOSPHODIESTERASE FAMILY PROTEIN"/>
    <property type="match status" value="1"/>
</dbReference>
<dbReference type="Gene3D" id="3.90.1140.10">
    <property type="entry name" value="Cyclic phosphodiesterase"/>
    <property type="match status" value="1"/>
</dbReference>
<dbReference type="InterPro" id="IPR009097">
    <property type="entry name" value="Cyclic_Pdiesterase"/>
</dbReference>
<dbReference type="EMBL" id="BAAALS010000001">
    <property type="protein sequence ID" value="GAA1734636.1"/>
    <property type="molecule type" value="Genomic_DNA"/>
</dbReference>
<dbReference type="Proteomes" id="UP001500655">
    <property type="component" value="Unassembled WGS sequence"/>
</dbReference>
<keyword evidence="1" id="KW-0436">Ligase</keyword>
<evidence type="ECO:0000313" key="1">
    <source>
        <dbReference type="EMBL" id="GAA1734636.1"/>
    </source>
</evidence>
<gene>
    <name evidence="1" type="ORF">GCM10009681_01020</name>
</gene>
<dbReference type="Pfam" id="PF13563">
    <property type="entry name" value="2_5_RNA_ligase2"/>
    <property type="match status" value="1"/>
</dbReference>
<sequence length="187" mass="20246">MSYRDGVTLRGMVAALELYFDTVAEQRIKTLWRALTAAGVNNQGEHSHGRHRPHVSLVAAHELDPVAINDALSGLAVPPPIELTFGHVGQFPGGVLWLGPAPTNPLLELHAEVVRRLDAAGVEFWPLYRPGVWVPHCTLSMTARGDAISTGARVAFDVIPLRATLTSAAVADHNREIYVPLTRTRAA</sequence>
<comment type="caution">
    <text evidence="1">The sequence shown here is derived from an EMBL/GenBank/DDBJ whole genome shotgun (WGS) entry which is preliminary data.</text>
</comment>
<reference evidence="1 2" key="1">
    <citation type="journal article" date="2019" name="Int. J. Syst. Evol. Microbiol.">
        <title>The Global Catalogue of Microorganisms (GCM) 10K type strain sequencing project: providing services to taxonomists for standard genome sequencing and annotation.</title>
        <authorList>
            <consortium name="The Broad Institute Genomics Platform"/>
            <consortium name="The Broad Institute Genome Sequencing Center for Infectious Disease"/>
            <person name="Wu L."/>
            <person name="Ma J."/>
        </authorList>
    </citation>
    <scope>NUCLEOTIDE SEQUENCE [LARGE SCALE GENOMIC DNA]</scope>
    <source>
        <strain evidence="1 2">JCM 13249</strain>
    </source>
</reference>
<evidence type="ECO:0000313" key="2">
    <source>
        <dbReference type="Proteomes" id="UP001500655"/>
    </source>
</evidence>